<sequence>MAVRCSSNTFRSLFLASFFLLFLSIPLFFLHAREKRMMELQALIQLVSEYHPGGDAPTSQSSLLTAVQQLKMALSDIEKVGEGIRPLVKALVTASVYLPEEWEDILKVLRGVLANNAVPWLHRAFLLKALPGMFLDAPVEQRSQYGDALCEVLVHWSIPPPGIEEADTQNTQGEALQSPNPQERRVALAALLSLQEECSASIVEKLTAHLPHSLSACVSIVSSSSAQDGLKRAFELWLCHPSPSVEPSCTLELQKALKEHFRDYGSLKCEQLCAALVSRNPPQNITDFDGLQKQLLALEEIGASHCNIVSNRVSLAFLLAKVAEVLNFIYSSEQNCLEKSVGDFTVPLSVIQLLVQLTDVASATPDSLSSQELEKVSACLVAIESADAALDAPLPIIECALHLVLRALPCMSTTDEGLRSLLNELFRVAGTLLPVVEEAGLKIHSAVSFLREQQQQHAVDFKTKTDGEEVSTQAAHPFLTALRVTQTVAQLCRICRKKLQPNRAKQRDEEGPHNELGEVAAAVRGVTPSWRREETKTQRSQAPANPHSRRVVADAAGSRKEQHHSYKQPRQGDRGGGNPPLRRHRREAPLM</sequence>
<keyword evidence="2" id="KW-1133">Transmembrane helix</keyword>
<name>A0A061J8G2_TRYRA</name>
<evidence type="ECO:0000256" key="2">
    <source>
        <dbReference type="SAM" id="Phobius"/>
    </source>
</evidence>
<dbReference type="AlphaFoldDB" id="A0A061J8G2"/>
<protein>
    <submittedName>
        <fullName evidence="3">Uncharacterized protein</fullName>
    </submittedName>
</protein>
<comment type="caution">
    <text evidence="3">The sequence shown here is derived from an EMBL/GenBank/DDBJ whole genome shotgun (WGS) entry which is preliminary data.</text>
</comment>
<accession>A0A061J8G2</accession>
<dbReference type="OrthoDB" id="240768at2759"/>
<organism evidence="3 4">
    <name type="scientific">Trypanosoma rangeli SC58</name>
    <dbReference type="NCBI Taxonomy" id="429131"/>
    <lineage>
        <taxon>Eukaryota</taxon>
        <taxon>Discoba</taxon>
        <taxon>Euglenozoa</taxon>
        <taxon>Kinetoplastea</taxon>
        <taxon>Metakinetoplastina</taxon>
        <taxon>Trypanosomatida</taxon>
        <taxon>Trypanosomatidae</taxon>
        <taxon>Trypanosoma</taxon>
        <taxon>Herpetosoma</taxon>
    </lineage>
</organism>
<keyword evidence="4" id="KW-1185">Reference proteome</keyword>
<gene>
    <name evidence="3" type="ORF">TRSC58_01851</name>
</gene>
<keyword evidence="2" id="KW-0812">Transmembrane</keyword>
<dbReference type="EMBL" id="AUPL01001851">
    <property type="protein sequence ID" value="ESL10416.1"/>
    <property type="molecule type" value="Genomic_DNA"/>
</dbReference>
<proteinExistence type="predicted"/>
<dbReference type="VEuPathDB" id="TriTrypDB:TRSC58_01851"/>
<evidence type="ECO:0000313" key="4">
    <source>
        <dbReference type="Proteomes" id="UP000031737"/>
    </source>
</evidence>
<evidence type="ECO:0000313" key="3">
    <source>
        <dbReference type="EMBL" id="ESL10416.1"/>
    </source>
</evidence>
<feature type="transmembrane region" description="Helical" evidence="2">
    <location>
        <begin position="12"/>
        <end position="30"/>
    </location>
</feature>
<dbReference type="Proteomes" id="UP000031737">
    <property type="component" value="Unassembled WGS sequence"/>
</dbReference>
<reference evidence="3 4" key="1">
    <citation type="submission" date="2013-07" db="EMBL/GenBank/DDBJ databases">
        <authorList>
            <person name="Stoco P.H."/>
            <person name="Wagner G."/>
            <person name="Gerber A."/>
            <person name="Zaha A."/>
            <person name="Thompson C."/>
            <person name="Bartholomeu D.C."/>
            <person name="Luckemeyer D.D."/>
            <person name="Bahia D."/>
            <person name="Loreto E."/>
            <person name="Prestes E.B."/>
            <person name="Lima F.M."/>
            <person name="Rodrigues-Luiz G."/>
            <person name="Vallejo G.A."/>
            <person name="Filho J.F."/>
            <person name="Monteiro K.M."/>
            <person name="Tyler K.M."/>
            <person name="de Almeida L.G."/>
            <person name="Ortiz M.F."/>
            <person name="Siervo M.A."/>
            <person name="de Moraes M.H."/>
            <person name="Cunha O.L."/>
            <person name="Mendonca-Neto R."/>
            <person name="Silva R."/>
            <person name="Teixeira S.M."/>
            <person name="Murta S.M."/>
            <person name="Sincero T.C."/>
            <person name="Mendes T.A."/>
            <person name="Urmenyi T.P."/>
            <person name="Silva V.G."/>
            <person name="da Rocha W.D."/>
            <person name="Andersson B."/>
            <person name="Romanha A.J."/>
            <person name="Steindel M."/>
            <person name="de Vasconcelos A.T."/>
            <person name="Grisard E.C."/>
        </authorList>
    </citation>
    <scope>NUCLEOTIDE SEQUENCE [LARGE SCALE GENOMIC DNA]</scope>
    <source>
        <strain evidence="3 4">SC58</strain>
    </source>
</reference>
<keyword evidence="2" id="KW-0472">Membrane</keyword>
<feature type="compositionally biased region" description="Basic and acidic residues" evidence="1">
    <location>
        <begin position="505"/>
        <end position="516"/>
    </location>
</feature>
<evidence type="ECO:0000256" key="1">
    <source>
        <dbReference type="SAM" id="MobiDB-lite"/>
    </source>
</evidence>
<feature type="region of interest" description="Disordered" evidence="1">
    <location>
        <begin position="500"/>
        <end position="591"/>
    </location>
</feature>
<feature type="compositionally biased region" description="Basic residues" evidence="1">
    <location>
        <begin position="581"/>
        <end position="591"/>
    </location>
</feature>